<gene>
    <name evidence="1" type="primary">Acey_s0196.g1531</name>
    <name evidence="1" type="ORF">Y032_0196g1531</name>
</gene>
<accession>A0A016SPI6</accession>
<comment type="caution">
    <text evidence="1">The sequence shown here is derived from an EMBL/GenBank/DDBJ whole genome shotgun (WGS) entry which is preliminary data.</text>
</comment>
<reference evidence="2" key="1">
    <citation type="journal article" date="2015" name="Nat. Genet.">
        <title>The genome and transcriptome of the zoonotic hookworm Ancylostoma ceylanicum identify infection-specific gene families.</title>
        <authorList>
            <person name="Schwarz E.M."/>
            <person name="Hu Y."/>
            <person name="Antoshechkin I."/>
            <person name="Miller M.M."/>
            <person name="Sternberg P.W."/>
            <person name="Aroian R.V."/>
        </authorList>
    </citation>
    <scope>NUCLEOTIDE SEQUENCE</scope>
    <source>
        <strain evidence="2">HY135</strain>
    </source>
</reference>
<dbReference type="Proteomes" id="UP000024635">
    <property type="component" value="Unassembled WGS sequence"/>
</dbReference>
<sequence length="102" mass="11553">MKDEVVDVDRSRHEECATHSTSSEHRRGVGCVCALYSDFRRASDEQSQCFILPDSSGTNLPTPEGWEAIDSVCAHGVSYHCTTRVLFEYCELLSRAFLEYRT</sequence>
<keyword evidence="2" id="KW-1185">Reference proteome</keyword>
<dbReference type="EMBL" id="JARK01001532">
    <property type="protein sequence ID" value="EYB92239.1"/>
    <property type="molecule type" value="Genomic_DNA"/>
</dbReference>
<protein>
    <submittedName>
        <fullName evidence="1">Uncharacterized protein</fullName>
    </submittedName>
</protein>
<proteinExistence type="predicted"/>
<evidence type="ECO:0000313" key="1">
    <source>
        <dbReference type="EMBL" id="EYB92239.1"/>
    </source>
</evidence>
<dbReference type="AlphaFoldDB" id="A0A016SPI6"/>
<name>A0A016SPI6_9BILA</name>
<organism evidence="1 2">
    <name type="scientific">Ancylostoma ceylanicum</name>
    <dbReference type="NCBI Taxonomy" id="53326"/>
    <lineage>
        <taxon>Eukaryota</taxon>
        <taxon>Metazoa</taxon>
        <taxon>Ecdysozoa</taxon>
        <taxon>Nematoda</taxon>
        <taxon>Chromadorea</taxon>
        <taxon>Rhabditida</taxon>
        <taxon>Rhabditina</taxon>
        <taxon>Rhabditomorpha</taxon>
        <taxon>Strongyloidea</taxon>
        <taxon>Ancylostomatidae</taxon>
        <taxon>Ancylostomatinae</taxon>
        <taxon>Ancylostoma</taxon>
    </lineage>
</organism>
<evidence type="ECO:0000313" key="2">
    <source>
        <dbReference type="Proteomes" id="UP000024635"/>
    </source>
</evidence>